<organism evidence="4 5">
    <name type="scientific">Exidia glandulosa HHB12029</name>
    <dbReference type="NCBI Taxonomy" id="1314781"/>
    <lineage>
        <taxon>Eukaryota</taxon>
        <taxon>Fungi</taxon>
        <taxon>Dikarya</taxon>
        <taxon>Basidiomycota</taxon>
        <taxon>Agaricomycotina</taxon>
        <taxon>Agaricomycetes</taxon>
        <taxon>Auriculariales</taxon>
        <taxon>Exidiaceae</taxon>
        <taxon>Exidia</taxon>
    </lineage>
</organism>
<dbReference type="GO" id="GO:0046872">
    <property type="term" value="F:metal ion binding"/>
    <property type="evidence" value="ECO:0007669"/>
    <property type="project" value="UniProtKB-KW"/>
</dbReference>
<evidence type="ECO:0000256" key="1">
    <source>
        <dbReference type="ARBA" id="ARBA00022723"/>
    </source>
</evidence>
<keyword evidence="5" id="KW-1185">Reference proteome</keyword>
<dbReference type="AlphaFoldDB" id="A0A165DGP7"/>
<accession>A0A165DGP7</accession>
<dbReference type="InParanoid" id="A0A165DGP7"/>
<sequence length="285" mass="31201">MNSTRFVHNNAVFLVWHRRFAWLCERELQQKCGYTGTLPYWDWVKNAKNITASPLFDGSAFSLSGQGLPLPPDQKALEPPCFGGDITCPKGPGGGCVTDGPFKNFRIGFGYIGVEAAQNPQPGLPSTIFNYVPRCFSRDLNQFIATNFQTQANLDNVLAASTIADFQQRIDNISGDGFPGLHPSGHRLLGPTGGDYFSSPMDPAFYLHHSMIDKVWSDWQAEGTGDGDDRIYGKNALSGTLTTLNIPPSANATLESVINWGPLEGPSTIRPMMAVGRGDLCYRYE</sequence>
<feature type="domain" description="Tyrosinase copper-binding" evidence="3">
    <location>
        <begin position="202"/>
        <end position="213"/>
    </location>
</feature>
<gene>
    <name evidence="4" type="ORF">EXIGLDRAFT_727181</name>
</gene>
<dbReference type="OrthoDB" id="6132182at2759"/>
<keyword evidence="1" id="KW-0479">Metal-binding</keyword>
<dbReference type="Pfam" id="PF00264">
    <property type="entry name" value="Tyrosinase"/>
    <property type="match status" value="1"/>
</dbReference>
<dbReference type="PROSITE" id="PS00498">
    <property type="entry name" value="TYROSINASE_2"/>
    <property type="match status" value="1"/>
</dbReference>
<name>A0A165DGP7_EXIGL</name>
<dbReference type="SUPFAM" id="SSF48056">
    <property type="entry name" value="Di-copper centre-containing domain"/>
    <property type="match status" value="1"/>
</dbReference>
<evidence type="ECO:0000256" key="2">
    <source>
        <dbReference type="ARBA" id="ARBA00023002"/>
    </source>
</evidence>
<keyword evidence="2" id="KW-0560">Oxidoreductase</keyword>
<evidence type="ECO:0000313" key="4">
    <source>
        <dbReference type="EMBL" id="KZV84493.1"/>
    </source>
</evidence>
<dbReference type="PANTHER" id="PTHR11474:SF125">
    <property type="entry name" value="N-ACETYL-6-HYDROXYTRYPTOPHAN OXIDASE IVOB-RELATED"/>
    <property type="match status" value="1"/>
</dbReference>
<evidence type="ECO:0000313" key="5">
    <source>
        <dbReference type="Proteomes" id="UP000077266"/>
    </source>
</evidence>
<dbReference type="STRING" id="1314781.A0A165DGP7"/>
<protein>
    <submittedName>
        <fullName evidence="4">Di-copper centre-containing protein</fullName>
    </submittedName>
</protein>
<dbReference type="InterPro" id="IPR002227">
    <property type="entry name" value="Tyrosinase_Cu-bd"/>
</dbReference>
<dbReference type="InterPro" id="IPR050316">
    <property type="entry name" value="Tyrosinase/Hemocyanin"/>
</dbReference>
<dbReference type="PRINTS" id="PR00092">
    <property type="entry name" value="TYROSINASE"/>
</dbReference>
<dbReference type="EMBL" id="KV426222">
    <property type="protein sequence ID" value="KZV84493.1"/>
    <property type="molecule type" value="Genomic_DNA"/>
</dbReference>
<dbReference type="InterPro" id="IPR008922">
    <property type="entry name" value="Di-copper_centre_dom_sf"/>
</dbReference>
<dbReference type="GO" id="GO:0016491">
    <property type="term" value="F:oxidoreductase activity"/>
    <property type="evidence" value="ECO:0007669"/>
    <property type="project" value="UniProtKB-KW"/>
</dbReference>
<dbReference type="Proteomes" id="UP000077266">
    <property type="component" value="Unassembled WGS sequence"/>
</dbReference>
<evidence type="ECO:0000259" key="3">
    <source>
        <dbReference type="PROSITE" id="PS00498"/>
    </source>
</evidence>
<dbReference type="PANTHER" id="PTHR11474">
    <property type="entry name" value="TYROSINASE FAMILY MEMBER"/>
    <property type="match status" value="1"/>
</dbReference>
<dbReference type="Gene3D" id="1.10.1280.10">
    <property type="entry name" value="Di-copper center containing domain from catechol oxidase"/>
    <property type="match status" value="1"/>
</dbReference>
<proteinExistence type="predicted"/>
<reference evidence="4 5" key="1">
    <citation type="journal article" date="2016" name="Mol. Biol. Evol.">
        <title>Comparative Genomics of Early-Diverging Mushroom-Forming Fungi Provides Insights into the Origins of Lignocellulose Decay Capabilities.</title>
        <authorList>
            <person name="Nagy L.G."/>
            <person name="Riley R."/>
            <person name="Tritt A."/>
            <person name="Adam C."/>
            <person name="Daum C."/>
            <person name="Floudas D."/>
            <person name="Sun H."/>
            <person name="Yadav J.S."/>
            <person name="Pangilinan J."/>
            <person name="Larsson K.H."/>
            <person name="Matsuura K."/>
            <person name="Barry K."/>
            <person name="Labutti K."/>
            <person name="Kuo R."/>
            <person name="Ohm R.A."/>
            <person name="Bhattacharya S.S."/>
            <person name="Shirouzu T."/>
            <person name="Yoshinaga Y."/>
            <person name="Martin F.M."/>
            <person name="Grigoriev I.V."/>
            <person name="Hibbett D.S."/>
        </authorList>
    </citation>
    <scope>NUCLEOTIDE SEQUENCE [LARGE SCALE GENOMIC DNA]</scope>
    <source>
        <strain evidence="4 5">HHB12029</strain>
    </source>
</reference>